<dbReference type="InterPro" id="IPR028322">
    <property type="entry name" value="PNRC-like_rgn"/>
</dbReference>
<sequence length="217" mass="23220">METLVIAQHRSQYYGGGSRSHQGGSSMSPSSSGCFKGINCRTYHQSGGSGGGAGGGSAGILPTPPPIKSYNPDYYQSVSPPKTPKSVKKPNFDEGTTKFCSSSSPPITISCIKDRNFCREDFTCCSELWAGPAYSNSPPPSSLPLPKFSLRPKRSVSLPVTSSDEKIVDMIHQFAKSAPPSPTRESADNKNDIFESIDFATKDLCRILNLDIAGKTD</sequence>
<comment type="caution">
    <text evidence="1">The sequence shown here is derived from an EMBL/GenBank/DDBJ whole genome shotgun (WGS) entry which is preliminary data.</text>
</comment>
<proteinExistence type="predicted"/>
<evidence type="ECO:0000313" key="1">
    <source>
        <dbReference type="EMBL" id="MCL7039018.1"/>
    </source>
</evidence>
<name>A0AA41VD30_PAPNU</name>
<organism evidence="1 2">
    <name type="scientific">Papaver nudicaule</name>
    <name type="common">Iceland poppy</name>
    <dbReference type="NCBI Taxonomy" id="74823"/>
    <lineage>
        <taxon>Eukaryota</taxon>
        <taxon>Viridiplantae</taxon>
        <taxon>Streptophyta</taxon>
        <taxon>Embryophyta</taxon>
        <taxon>Tracheophyta</taxon>
        <taxon>Spermatophyta</taxon>
        <taxon>Magnoliopsida</taxon>
        <taxon>Ranunculales</taxon>
        <taxon>Papaveraceae</taxon>
        <taxon>Papaveroideae</taxon>
        <taxon>Papaver</taxon>
    </lineage>
</organism>
<gene>
    <name evidence="1" type="ORF">MKW94_026862</name>
</gene>
<reference evidence="1" key="1">
    <citation type="submission" date="2022-03" db="EMBL/GenBank/DDBJ databases">
        <title>A functionally conserved STORR gene fusion in Papaver species that diverged 16.8 million years ago.</title>
        <authorList>
            <person name="Catania T."/>
        </authorList>
    </citation>
    <scope>NUCLEOTIDE SEQUENCE</scope>
    <source>
        <strain evidence="1">S-191538</strain>
    </source>
</reference>
<accession>A0AA41VD30</accession>
<keyword evidence="2" id="KW-1185">Reference proteome</keyword>
<dbReference type="AlphaFoldDB" id="A0AA41VD30"/>
<dbReference type="PANTHER" id="PTHR35306">
    <property type="entry name" value="BNAA03G57290D PROTEIN"/>
    <property type="match status" value="1"/>
</dbReference>
<dbReference type="EMBL" id="JAJJMA010196793">
    <property type="protein sequence ID" value="MCL7039018.1"/>
    <property type="molecule type" value="Genomic_DNA"/>
</dbReference>
<protein>
    <submittedName>
        <fullName evidence="1">Uncharacterized protein</fullName>
    </submittedName>
</protein>
<dbReference type="PANTHER" id="PTHR35306:SF1">
    <property type="entry name" value="VQ DOMAIN-CONTAINING PROTEIN"/>
    <property type="match status" value="1"/>
</dbReference>
<dbReference type="Proteomes" id="UP001177140">
    <property type="component" value="Unassembled WGS sequence"/>
</dbReference>
<dbReference type="GO" id="GO:0016071">
    <property type="term" value="P:mRNA metabolic process"/>
    <property type="evidence" value="ECO:0007669"/>
    <property type="project" value="UniProtKB-ARBA"/>
</dbReference>
<dbReference type="Pfam" id="PF15365">
    <property type="entry name" value="PNRC"/>
    <property type="match status" value="1"/>
</dbReference>
<evidence type="ECO:0000313" key="2">
    <source>
        <dbReference type="Proteomes" id="UP001177140"/>
    </source>
</evidence>